<dbReference type="InterPro" id="IPR034193">
    <property type="entry name" value="PCSK9_ProteinaseK-like"/>
</dbReference>
<dbReference type="GO" id="GO:0004252">
    <property type="term" value="F:serine-type endopeptidase activity"/>
    <property type="evidence" value="ECO:0007669"/>
    <property type="project" value="UniProtKB-UniRule"/>
</dbReference>
<dbReference type="InterPro" id="IPR023828">
    <property type="entry name" value="Peptidase_S8_Ser-AS"/>
</dbReference>
<gene>
    <name evidence="11" type="primary">LOC106177629</name>
</gene>
<feature type="active site" description="Charge relay system" evidence="5 6">
    <location>
        <position position="203"/>
    </location>
</feature>
<proteinExistence type="inferred from homology"/>
<evidence type="ECO:0000256" key="8">
    <source>
        <dbReference type="SAM" id="SignalP"/>
    </source>
</evidence>
<feature type="active site" description="Charge relay system" evidence="6">
    <location>
        <position position="390"/>
    </location>
</feature>
<evidence type="ECO:0000256" key="3">
    <source>
        <dbReference type="ARBA" id="ARBA00022801"/>
    </source>
</evidence>
<dbReference type="GeneID" id="106177629"/>
<dbReference type="GO" id="GO:0005615">
    <property type="term" value="C:extracellular space"/>
    <property type="evidence" value="ECO:0007669"/>
    <property type="project" value="TreeGrafter"/>
</dbReference>
<dbReference type="AlphaFoldDB" id="A0A1S3JZV1"/>
<keyword evidence="8" id="KW-0732">Signal</keyword>
<dbReference type="InParanoid" id="A0A1S3JZV1"/>
<dbReference type="InterPro" id="IPR022398">
    <property type="entry name" value="Peptidase_S8_His-AS"/>
</dbReference>
<dbReference type="OrthoDB" id="206201at2759"/>
<dbReference type="PANTHER" id="PTHR43806">
    <property type="entry name" value="PEPTIDASE S8"/>
    <property type="match status" value="1"/>
</dbReference>
<feature type="active site" description="Charge relay system" evidence="5">
    <location>
        <position position="489"/>
    </location>
</feature>
<dbReference type="Pfam" id="PF00082">
    <property type="entry name" value="Peptidase_S8"/>
    <property type="match status" value="2"/>
</dbReference>
<dbReference type="RefSeq" id="XP_013415920.1">
    <property type="nucleotide sequence ID" value="XM_013560466.1"/>
</dbReference>
<name>A0A1S3JZV1_LINAN</name>
<dbReference type="InterPro" id="IPR023827">
    <property type="entry name" value="Peptidase_S8_Asp-AS"/>
</dbReference>
<feature type="active site" description="Charge relay system" evidence="5 6">
    <location>
        <position position="235"/>
    </location>
</feature>
<evidence type="ECO:0000313" key="11">
    <source>
        <dbReference type="RefSeq" id="XP_013415920.1"/>
    </source>
</evidence>
<dbReference type="Proteomes" id="UP000085678">
    <property type="component" value="Unplaced"/>
</dbReference>
<evidence type="ECO:0000256" key="6">
    <source>
        <dbReference type="PROSITE-ProRule" id="PRU01240"/>
    </source>
</evidence>
<evidence type="ECO:0000256" key="5">
    <source>
        <dbReference type="PIRSR" id="PIRSR615500-1"/>
    </source>
</evidence>
<protein>
    <submittedName>
        <fullName evidence="11">Uncharacterized protein LOC106177629</fullName>
    </submittedName>
</protein>
<dbReference type="FunFam" id="3.40.50.200:FF:000007">
    <property type="entry name" value="Subtilisin-like serine protease"/>
    <property type="match status" value="1"/>
</dbReference>
<evidence type="ECO:0000256" key="2">
    <source>
        <dbReference type="ARBA" id="ARBA00022670"/>
    </source>
</evidence>
<evidence type="ECO:0000313" key="10">
    <source>
        <dbReference type="Proteomes" id="UP000085678"/>
    </source>
</evidence>
<dbReference type="PANTHER" id="PTHR43806:SF11">
    <property type="entry name" value="CEREVISIN-RELATED"/>
    <property type="match status" value="1"/>
</dbReference>
<feature type="chain" id="PRO_5010171678" evidence="8">
    <location>
        <begin position="23"/>
        <end position="556"/>
    </location>
</feature>
<sequence length="556" mass="59196">MKLPAFLAFVFFTLVALELAYANEPEKKPSVLELKMDKIPENQRLQNLKRENPAEMRRMMKAKGLIDISEEEGLVPLITATDGTAVPDQYIAHLLPEGEYGKIRSILKGSGSYQKAKFIKFTRTSRYAILKGIKESDLQQLRQLTDVIAEIEQDKAMSIDGSYCAGPFPASHTWNLDRIDDERDDDSFTTWAVGSGIDAYVMDTGINPDHVDFGGRVSSGWHASSFSDSRDTHGHGTHVASTLGGDTYGAAKQVNLIPVKVCSRTRCPTSDILAGLNWIKSRVQQNKRLSIINMSLGGGYSSYLNDAVYAVLDAGIPVVVAAGNDGKANACNLSPASVSGALTVGATQIDDYLAPFSNIGPCVDIYAPGKNIRGASYANTHGSVALDGTSMASPLVAGVAAGLLQAYANAGFFSEPSTSVVDTLNYDIIQYAEKASVSGALTVGATQIDDYLAPFSNIGPCVDIYAPGRKIRGAYYASTHGSVELDGTSMASPLVAGAAAGLLQAYADAGFFSEPSTSVVDTLNYDIIQYAEKGTVKGLPSSNNNNVMLHTTCLTT</sequence>
<dbReference type="PRINTS" id="PR00723">
    <property type="entry name" value="SUBTILISIN"/>
</dbReference>
<dbReference type="SUPFAM" id="SSF52743">
    <property type="entry name" value="Subtilisin-like"/>
    <property type="match status" value="2"/>
</dbReference>
<evidence type="ECO:0000256" key="7">
    <source>
        <dbReference type="RuleBase" id="RU003355"/>
    </source>
</evidence>
<feature type="signal peptide" evidence="8">
    <location>
        <begin position="1"/>
        <end position="22"/>
    </location>
</feature>
<accession>A0A1S3JZV1</accession>
<comment type="similarity">
    <text evidence="1 6 7">Belongs to the peptidase S8 family.</text>
</comment>
<feature type="domain" description="Peptidase S8/S53" evidence="9">
    <location>
        <begin position="432"/>
        <end position="508"/>
    </location>
</feature>
<evidence type="ECO:0000259" key="9">
    <source>
        <dbReference type="Pfam" id="PF00082"/>
    </source>
</evidence>
<dbReference type="InterPro" id="IPR050131">
    <property type="entry name" value="Peptidase_S8_subtilisin-like"/>
</dbReference>
<dbReference type="PROSITE" id="PS00136">
    <property type="entry name" value="SUBTILASE_ASP"/>
    <property type="match status" value="1"/>
</dbReference>
<keyword evidence="3 6" id="KW-0378">Hydrolase</keyword>
<dbReference type="InterPro" id="IPR015500">
    <property type="entry name" value="Peptidase_S8_subtilisin-rel"/>
</dbReference>
<dbReference type="GO" id="GO:0006508">
    <property type="term" value="P:proteolysis"/>
    <property type="evidence" value="ECO:0007669"/>
    <property type="project" value="UniProtKB-KW"/>
</dbReference>
<dbReference type="InterPro" id="IPR000209">
    <property type="entry name" value="Peptidase_S8/S53_dom"/>
</dbReference>
<dbReference type="PROSITE" id="PS00138">
    <property type="entry name" value="SUBTILASE_SER"/>
    <property type="match status" value="2"/>
</dbReference>
<dbReference type="PROSITE" id="PS00137">
    <property type="entry name" value="SUBTILASE_HIS"/>
    <property type="match status" value="1"/>
</dbReference>
<keyword evidence="10" id="KW-1185">Reference proteome</keyword>
<evidence type="ECO:0000256" key="4">
    <source>
        <dbReference type="ARBA" id="ARBA00022825"/>
    </source>
</evidence>
<dbReference type="CDD" id="cd04077">
    <property type="entry name" value="Peptidases_S8_PCSK9_ProteinaseK_like"/>
    <property type="match status" value="1"/>
</dbReference>
<keyword evidence="4 6" id="KW-0720">Serine protease</keyword>
<organism evidence="10 11">
    <name type="scientific">Lingula anatina</name>
    <name type="common">Brachiopod</name>
    <name type="synonym">Lingula unguis</name>
    <dbReference type="NCBI Taxonomy" id="7574"/>
    <lineage>
        <taxon>Eukaryota</taxon>
        <taxon>Metazoa</taxon>
        <taxon>Spiralia</taxon>
        <taxon>Lophotrochozoa</taxon>
        <taxon>Brachiopoda</taxon>
        <taxon>Linguliformea</taxon>
        <taxon>Lingulata</taxon>
        <taxon>Lingulida</taxon>
        <taxon>Linguloidea</taxon>
        <taxon>Lingulidae</taxon>
        <taxon>Lingula</taxon>
    </lineage>
</organism>
<dbReference type="KEGG" id="lak:106177629"/>
<dbReference type="InterPro" id="IPR036852">
    <property type="entry name" value="Peptidase_S8/S53_dom_sf"/>
</dbReference>
<dbReference type="PROSITE" id="PS51892">
    <property type="entry name" value="SUBTILASE"/>
    <property type="match status" value="1"/>
</dbReference>
<feature type="domain" description="Peptidase S8/S53" evidence="9">
    <location>
        <begin position="201"/>
        <end position="409"/>
    </location>
</feature>
<reference evidence="11" key="1">
    <citation type="submission" date="2025-08" db="UniProtKB">
        <authorList>
            <consortium name="RefSeq"/>
        </authorList>
    </citation>
    <scope>IDENTIFICATION</scope>
    <source>
        <tissue evidence="11">Gonads</tissue>
    </source>
</reference>
<evidence type="ECO:0000256" key="1">
    <source>
        <dbReference type="ARBA" id="ARBA00011073"/>
    </source>
</evidence>
<keyword evidence="2 6" id="KW-0645">Protease</keyword>
<dbReference type="Gene3D" id="3.40.50.200">
    <property type="entry name" value="Peptidase S8/S53 domain"/>
    <property type="match status" value="2"/>
</dbReference>